<comment type="caution">
    <text evidence="2">The sequence shown here is derived from an EMBL/GenBank/DDBJ whole genome shotgun (WGS) entry which is preliminary data.</text>
</comment>
<dbReference type="AlphaFoldDB" id="A0A9W7AG44"/>
<feature type="region of interest" description="Disordered" evidence="1">
    <location>
        <begin position="1"/>
        <end position="28"/>
    </location>
</feature>
<reference evidence="3" key="1">
    <citation type="journal article" date="2023" name="Commun. Biol.">
        <title>Genome analysis of Parmales, the sister group of diatoms, reveals the evolutionary specialization of diatoms from phago-mixotrophs to photoautotrophs.</title>
        <authorList>
            <person name="Ban H."/>
            <person name="Sato S."/>
            <person name="Yoshikawa S."/>
            <person name="Yamada K."/>
            <person name="Nakamura Y."/>
            <person name="Ichinomiya M."/>
            <person name="Sato N."/>
            <person name="Blanc-Mathieu R."/>
            <person name="Endo H."/>
            <person name="Kuwata A."/>
            <person name="Ogata H."/>
        </authorList>
    </citation>
    <scope>NUCLEOTIDE SEQUENCE [LARGE SCALE GENOMIC DNA]</scope>
    <source>
        <strain evidence="3">NIES 3701</strain>
    </source>
</reference>
<feature type="compositionally biased region" description="Low complexity" evidence="1">
    <location>
        <begin position="1"/>
        <end position="13"/>
    </location>
</feature>
<evidence type="ECO:0000256" key="1">
    <source>
        <dbReference type="SAM" id="MobiDB-lite"/>
    </source>
</evidence>
<accession>A0A9W7AG44</accession>
<sequence length="220" mass="25367">MSAPSTAPSSLPSVDPLRSSSVEPSKEFLETNPPTGLFVTLDPPCKQYLLYLHEVMWKQDRPSKEQKKQYNLYTKSRQVFLRAYLESHPANWQRADIWLSNNYKDVGKGYDDIIFGEKDCNDIQDEEGMVFDCGCYVTQHKGSKHNMYDFVIDELKECDGGMVVCPGCEEGIKEVVKEWVESNVWKGQDEHEEKKKAKSVPVPKKKPKKAEWEWDSDADY</sequence>
<name>A0A9W7AG44_9STRA</name>
<gene>
    <name evidence="2" type="ORF">TrST_g769</name>
</gene>
<evidence type="ECO:0000313" key="3">
    <source>
        <dbReference type="Proteomes" id="UP001165085"/>
    </source>
</evidence>
<keyword evidence="3" id="KW-1185">Reference proteome</keyword>
<dbReference type="OrthoDB" id="10292027at2759"/>
<feature type="region of interest" description="Disordered" evidence="1">
    <location>
        <begin position="187"/>
        <end position="220"/>
    </location>
</feature>
<organism evidence="2 3">
    <name type="scientific">Triparma strigata</name>
    <dbReference type="NCBI Taxonomy" id="1606541"/>
    <lineage>
        <taxon>Eukaryota</taxon>
        <taxon>Sar</taxon>
        <taxon>Stramenopiles</taxon>
        <taxon>Ochrophyta</taxon>
        <taxon>Bolidophyceae</taxon>
        <taxon>Parmales</taxon>
        <taxon>Triparmaceae</taxon>
        <taxon>Triparma</taxon>
    </lineage>
</organism>
<proteinExistence type="predicted"/>
<dbReference type="Proteomes" id="UP001165085">
    <property type="component" value="Unassembled WGS sequence"/>
</dbReference>
<dbReference type="EMBL" id="BRXY01000154">
    <property type="protein sequence ID" value="GMH72156.1"/>
    <property type="molecule type" value="Genomic_DNA"/>
</dbReference>
<evidence type="ECO:0000313" key="2">
    <source>
        <dbReference type="EMBL" id="GMH72156.1"/>
    </source>
</evidence>
<protein>
    <submittedName>
        <fullName evidence="2">Uncharacterized protein</fullName>
    </submittedName>
</protein>